<reference evidence="2" key="1">
    <citation type="journal article" date="2013" name="Genome Announc.">
        <title>Draft genome sequence of Pseudozyma brasiliensis sp. nov. strain GHG001, a high producer of endo-1,4-xylanase isolated from an insect pest of sugarcane.</title>
        <authorList>
            <person name="Oliveira J.V.D.C."/>
            <person name="dos Santos R.A.C."/>
            <person name="Borges T.A."/>
            <person name="Riano-Pachon D.M."/>
            <person name="Goldman G.H."/>
        </authorList>
    </citation>
    <scope>NUCLEOTIDE SEQUENCE [LARGE SCALE GENOMIC DNA]</scope>
    <source>
        <strain evidence="2">GHG001</strain>
    </source>
</reference>
<dbReference type="GeneID" id="27419476"/>
<dbReference type="Proteomes" id="UP000019377">
    <property type="component" value="Unassembled WGS sequence"/>
</dbReference>
<dbReference type="HOGENOM" id="CLU_2590752_0_0_1"/>
<sequence>MRAGYVLLNVLQFLSEPRSKGLQDQRGGFDQEKVQTALQDSLTHHVVQLKQATGPAHVQEARKGLLQVMAECLKLVKSME</sequence>
<gene>
    <name evidence="1" type="ORF">PSEUBRA_SCAF25g00986</name>
</gene>
<keyword evidence="2" id="KW-1185">Reference proteome</keyword>
<dbReference type="EMBL" id="KI545868">
    <property type="protein sequence ID" value="EST06754.1"/>
    <property type="molecule type" value="Genomic_DNA"/>
</dbReference>
<proteinExistence type="predicted"/>
<evidence type="ECO:0000313" key="2">
    <source>
        <dbReference type="Proteomes" id="UP000019377"/>
    </source>
</evidence>
<evidence type="ECO:0000313" key="1">
    <source>
        <dbReference type="EMBL" id="EST06754.1"/>
    </source>
</evidence>
<dbReference type="AlphaFoldDB" id="V5EWP7"/>
<dbReference type="OrthoDB" id="199930at2759"/>
<organism evidence="1 2">
    <name type="scientific">Kalmanozyma brasiliensis (strain GHG001)</name>
    <name type="common">Yeast</name>
    <name type="synonym">Pseudozyma brasiliensis</name>
    <dbReference type="NCBI Taxonomy" id="1365824"/>
    <lineage>
        <taxon>Eukaryota</taxon>
        <taxon>Fungi</taxon>
        <taxon>Dikarya</taxon>
        <taxon>Basidiomycota</taxon>
        <taxon>Ustilaginomycotina</taxon>
        <taxon>Ustilaginomycetes</taxon>
        <taxon>Ustilaginales</taxon>
        <taxon>Ustilaginaceae</taxon>
        <taxon>Kalmanozyma</taxon>
    </lineage>
</organism>
<accession>V5EWP7</accession>
<dbReference type="STRING" id="1365824.V5EWP7"/>
<protein>
    <submittedName>
        <fullName evidence="1">Uncharacterized protein</fullName>
    </submittedName>
</protein>
<name>V5EWP7_KALBG</name>